<dbReference type="InterPro" id="IPR017972">
    <property type="entry name" value="Cyt_P450_CS"/>
</dbReference>
<dbReference type="InterPro" id="IPR036396">
    <property type="entry name" value="Cyt_P450_sf"/>
</dbReference>
<evidence type="ECO:0000256" key="3">
    <source>
        <dbReference type="ARBA" id="ARBA00022723"/>
    </source>
</evidence>
<comment type="similarity">
    <text evidence="1">Belongs to the cytochrome P450 family.</text>
</comment>
<evidence type="ECO:0000256" key="2">
    <source>
        <dbReference type="ARBA" id="ARBA00022617"/>
    </source>
</evidence>
<keyword evidence="5" id="KW-0408">Iron</keyword>
<dbReference type="GO" id="GO:0004497">
    <property type="term" value="F:monooxygenase activity"/>
    <property type="evidence" value="ECO:0007669"/>
    <property type="project" value="UniProtKB-KW"/>
</dbReference>
<dbReference type="GO" id="GO:0020037">
    <property type="term" value="F:heme binding"/>
    <property type="evidence" value="ECO:0007669"/>
    <property type="project" value="InterPro"/>
</dbReference>
<dbReference type="InterPro" id="IPR001128">
    <property type="entry name" value="Cyt_P450"/>
</dbReference>
<sequence length="417" mass="46573">MTHSQETHMNPTPQVIDDNLLCEEAVRDPHAYFSRLRDHDPVYWNARHKAWVLTRYDDVARALRSQSLTAERISPFASAVARSAPSPGVVTTFEILQEWLVFRDPPEHTRLRRLVARAFTPSVVRARIPEITQTIDDLVEEIRGAGSVDLIREFAYPLPAVVIAQMLGVPPDDRDLFKEWSDKITALVFGAYEQADRFESASKGMIELRDYLLALIDRYERHPEDNLISVLLEHEDDDALSRDELVATCTLLLFGGHETTTNLIGNGMLALLDNPDQRARLLADPTTIGPAVEEMLRYDGPARATVRLVKDAHEIGGRQLEPGQRVFLANLAANRDPEAYADPDSFDIGRNPTNHMGFGVGIHYCLGAPLARLEGQLAISALLAAFPRMTLDLPAAELDWHGTMLSRGLQHLPVSLD</sequence>
<dbReference type="Pfam" id="PF00067">
    <property type="entry name" value="p450"/>
    <property type="match status" value="1"/>
</dbReference>
<dbReference type="GO" id="GO:0005506">
    <property type="term" value="F:iron ion binding"/>
    <property type="evidence" value="ECO:0007669"/>
    <property type="project" value="InterPro"/>
</dbReference>
<dbReference type="FunFam" id="1.10.630.10:FF:000018">
    <property type="entry name" value="Cytochrome P450 monooxygenase"/>
    <property type="match status" value="1"/>
</dbReference>
<keyword evidence="3" id="KW-0479">Metal-binding</keyword>
<name>A0A6J6C129_9ZZZZ</name>
<evidence type="ECO:0000256" key="1">
    <source>
        <dbReference type="ARBA" id="ARBA00010617"/>
    </source>
</evidence>
<dbReference type="GO" id="GO:0016705">
    <property type="term" value="F:oxidoreductase activity, acting on paired donors, with incorporation or reduction of molecular oxygen"/>
    <property type="evidence" value="ECO:0007669"/>
    <property type="project" value="InterPro"/>
</dbReference>
<evidence type="ECO:0000256" key="4">
    <source>
        <dbReference type="ARBA" id="ARBA00023002"/>
    </source>
</evidence>
<dbReference type="PANTHER" id="PTHR46696:SF1">
    <property type="entry name" value="CYTOCHROME P450 YJIB-RELATED"/>
    <property type="match status" value="1"/>
</dbReference>
<evidence type="ECO:0000256" key="6">
    <source>
        <dbReference type="ARBA" id="ARBA00023033"/>
    </source>
</evidence>
<dbReference type="Gene3D" id="1.10.630.10">
    <property type="entry name" value="Cytochrome P450"/>
    <property type="match status" value="1"/>
</dbReference>
<proteinExistence type="inferred from homology"/>
<dbReference type="PANTHER" id="PTHR46696">
    <property type="entry name" value="P450, PUTATIVE (EUROFUNG)-RELATED"/>
    <property type="match status" value="1"/>
</dbReference>
<evidence type="ECO:0000313" key="7">
    <source>
        <dbReference type="EMBL" id="CAB4545092.1"/>
    </source>
</evidence>
<keyword evidence="2" id="KW-0349">Heme</keyword>
<reference evidence="7" key="1">
    <citation type="submission" date="2020-05" db="EMBL/GenBank/DDBJ databases">
        <authorList>
            <person name="Chiriac C."/>
            <person name="Salcher M."/>
            <person name="Ghai R."/>
            <person name="Kavagutti S V."/>
        </authorList>
    </citation>
    <scope>NUCLEOTIDE SEQUENCE</scope>
</reference>
<evidence type="ECO:0000256" key="5">
    <source>
        <dbReference type="ARBA" id="ARBA00023004"/>
    </source>
</evidence>
<dbReference type="PROSITE" id="PS00086">
    <property type="entry name" value="CYTOCHROME_P450"/>
    <property type="match status" value="1"/>
</dbReference>
<gene>
    <name evidence="7" type="ORF">UFOPK1493_00597</name>
</gene>
<dbReference type="PRINTS" id="PR00359">
    <property type="entry name" value="BP450"/>
</dbReference>
<dbReference type="InterPro" id="IPR002397">
    <property type="entry name" value="Cyt_P450_B"/>
</dbReference>
<keyword evidence="4" id="KW-0560">Oxidoreductase</keyword>
<dbReference type="CDD" id="cd20625">
    <property type="entry name" value="CYP164-like"/>
    <property type="match status" value="1"/>
</dbReference>
<dbReference type="EMBL" id="CAEZSR010000012">
    <property type="protein sequence ID" value="CAB4545092.1"/>
    <property type="molecule type" value="Genomic_DNA"/>
</dbReference>
<dbReference type="AlphaFoldDB" id="A0A6J6C129"/>
<dbReference type="SUPFAM" id="SSF48264">
    <property type="entry name" value="Cytochrome P450"/>
    <property type="match status" value="1"/>
</dbReference>
<accession>A0A6J6C129</accession>
<keyword evidence="6" id="KW-0503">Monooxygenase</keyword>
<protein>
    <submittedName>
        <fullName evidence="7">Unannotated protein</fullName>
    </submittedName>
</protein>
<organism evidence="7">
    <name type="scientific">freshwater metagenome</name>
    <dbReference type="NCBI Taxonomy" id="449393"/>
    <lineage>
        <taxon>unclassified sequences</taxon>
        <taxon>metagenomes</taxon>
        <taxon>ecological metagenomes</taxon>
    </lineage>
</organism>